<dbReference type="EMBL" id="JACWFH010000006">
    <property type="protein sequence ID" value="MBY0095734.1"/>
    <property type="molecule type" value="Genomic_DNA"/>
</dbReference>
<evidence type="ECO:0000313" key="1">
    <source>
        <dbReference type="EMBL" id="MBY0095734.1"/>
    </source>
</evidence>
<gene>
    <name evidence="1" type="ORF">H0185_02730</name>
</gene>
<dbReference type="InterPro" id="IPR032710">
    <property type="entry name" value="NTF2-like_dom_sf"/>
</dbReference>
<dbReference type="Proteomes" id="UP000769780">
    <property type="component" value="Unassembled WGS sequence"/>
</dbReference>
<proteinExistence type="predicted"/>
<dbReference type="PANTHER" id="PTHR38436">
    <property type="entry name" value="POLYKETIDE CYCLASE SNOAL-LIKE DOMAIN"/>
    <property type="match status" value="1"/>
</dbReference>
<dbReference type="RefSeq" id="WP_221870980.1">
    <property type="nucleotide sequence ID" value="NZ_JACWFH010000006.1"/>
</dbReference>
<comment type="caution">
    <text evidence="1">The sequence shown here is derived from an EMBL/GenBank/DDBJ whole genome shotgun (WGS) entry which is preliminary data.</text>
</comment>
<dbReference type="Gene3D" id="3.10.450.50">
    <property type="match status" value="1"/>
</dbReference>
<sequence>MISKEKRMIAEKWFNEYFTKGNLDILDELTSDDFVYHGRNGDSSREQMKAFMQWFRRVFHNDEWVLDDLIEQDTKLVVRYTGWMTYKGGWFNIQAEDQRVKETGIMIFTIENGKVRELWCENSDAAILFELGALPKNSHQTF</sequence>
<dbReference type="SUPFAM" id="SSF54427">
    <property type="entry name" value="NTF2-like"/>
    <property type="match status" value="1"/>
</dbReference>
<name>A0ABS7K0G8_9BACI</name>
<protein>
    <submittedName>
        <fullName evidence="1">Ester cyclase</fullName>
    </submittedName>
</protein>
<evidence type="ECO:0000313" key="2">
    <source>
        <dbReference type="Proteomes" id="UP000769780"/>
    </source>
</evidence>
<accession>A0ABS7K0G8</accession>
<dbReference type="Pfam" id="PF07366">
    <property type="entry name" value="SnoaL"/>
    <property type="match status" value="1"/>
</dbReference>
<dbReference type="InterPro" id="IPR009959">
    <property type="entry name" value="Cyclase_SnoaL-like"/>
</dbReference>
<organism evidence="1 2">
    <name type="scientific">Mesobacillus maritimus</name>
    <dbReference type="NCBI Taxonomy" id="1643336"/>
    <lineage>
        <taxon>Bacteria</taxon>
        <taxon>Bacillati</taxon>
        <taxon>Bacillota</taxon>
        <taxon>Bacilli</taxon>
        <taxon>Bacillales</taxon>
        <taxon>Bacillaceae</taxon>
        <taxon>Mesobacillus</taxon>
    </lineage>
</organism>
<reference evidence="1 2" key="1">
    <citation type="submission" date="2020-07" db="EMBL/GenBank/DDBJ databases">
        <title>Fungal Genomes of the International Space Station.</title>
        <authorList>
            <person name="Seuylemezian A."/>
            <person name="Singh N.K."/>
            <person name="Wood J."/>
            <person name="Venkateswaran K."/>
        </authorList>
    </citation>
    <scope>NUCLEOTIDE SEQUENCE [LARGE SCALE GENOMIC DNA]</scope>
    <source>
        <strain evidence="1 2">PL-B2</strain>
    </source>
</reference>
<dbReference type="PANTHER" id="PTHR38436:SF1">
    <property type="entry name" value="ESTER CYCLASE"/>
    <property type="match status" value="1"/>
</dbReference>
<keyword evidence="2" id="KW-1185">Reference proteome</keyword>